<dbReference type="STRING" id="199441.BkAM31D_14080"/>
<evidence type="ECO:0000313" key="1">
    <source>
        <dbReference type="EMBL" id="ARK30875.1"/>
    </source>
</evidence>
<dbReference type="KEGG" id="bkw:BkAM31D_14080"/>
<dbReference type="Proteomes" id="UP000193006">
    <property type="component" value="Chromosome"/>
</dbReference>
<accession>A0A1X9MBQ7</accession>
<keyword evidence="2" id="KW-1185">Reference proteome</keyword>
<name>A0A1X9MBQ7_9BACI</name>
<proteinExistence type="predicted"/>
<dbReference type="AlphaFoldDB" id="A0A1X9MBQ7"/>
<dbReference type="RefSeq" id="WP_066149886.1">
    <property type="nucleotide sequence ID" value="NZ_CP020814.1"/>
</dbReference>
<dbReference type="EMBL" id="CP020814">
    <property type="protein sequence ID" value="ARK30875.1"/>
    <property type="molecule type" value="Genomic_DNA"/>
</dbReference>
<reference evidence="1 2" key="1">
    <citation type="submission" date="2017-04" db="EMBL/GenBank/DDBJ databases">
        <title>Bacillus krulwichiae AM31D Genome sequencing and assembly.</title>
        <authorList>
            <person name="Krulwich T.A."/>
            <person name="Anastor L."/>
            <person name="Ehrlich R."/>
            <person name="Ehrlich G.D."/>
            <person name="Janto B."/>
        </authorList>
    </citation>
    <scope>NUCLEOTIDE SEQUENCE [LARGE SCALE GENOMIC DNA]</scope>
    <source>
        <strain evidence="1 2">AM31D</strain>
    </source>
</reference>
<evidence type="ECO:0000313" key="2">
    <source>
        <dbReference type="Proteomes" id="UP000193006"/>
    </source>
</evidence>
<sequence length="114" mass="13397">MITNEDTALAFRFIYLPLARKVLESDLRRISNAGLKFKEPYLLLVEGAINKVGMDIGRLKLEMHRKGMKVIDKGKQNNTCLYLLYCRGYEREIHLFPHLMKNDVQKYVMSYLNK</sequence>
<protein>
    <submittedName>
        <fullName evidence="1">Uncharacterized protein</fullName>
    </submittedName>
</protein>
<dbReference type="InterPro" id="IPR058600">
    <property type="entry name" value="YhjD-like"/>
</dbReference>
<gene>
    <name evidence="1" type="ORF">BkAM31D_14080</name>
</gene>
<dbReference type="Pfam" id="PF26325">
    <property type="entry name" value="YhjD"/>
    <property type="match status" value="1"/>
</dbReference>
<organism evidence="1 2">
    <name type="scientific">Halalkalibacter krulwichiae</name>
    <dbReference type="NCBI Taxonomy" id="199441"/>
    <lineage>
        <taxon>Bacteria</taxon>
        <taxon>Bacillati</taxon>
        <taxon>Bacillota</taxon>
        <taxon>Bacilli</taxon>
        <taxon>Bacillales</taxon>
        <taxon>Bacillaceae</taxon>
        <taxon>Halalkalibacter</taxon>
    </lineage>
</organism>